<dbReference type="SUPFAM" id="SSF55729">
    <property type="entry name" value="Acyl-CoA N-acyltransferases (Nat)"/>
    <property type="match status" value="1"/>
</dbReference>
<dbReference type="AlphaFoldDB" id="A0A2P2BYS1"/>
<dbReference type="InterPro" id="IPR016181">
    <property type="entry name" value="Acyl_CoA_acyltransferase"/>
</dbReference>
<feature type="domain" description="N-acetyltransferase" evidence="1">
    <location>
        <begin position="1"/>
        <end position="149"/>
    </location>
</feature>
<sequence>MLRPAGEDDLLDLLELERDANLVALAHVYPPATYPYPDDDVLARWRIVLDDPDCTTLVLDGVTRLEAVVAYDRSSIRHLAVHPDLWGTGLARVLLEEACADIAGPVFLWCLSDNHRARGLYEHLGWRLTGVEEESEFPPHPTQLEYVLDPLRSDDPEGSFGGGT</sequence>
<protein>
    <recommendedName>
        <fullName evidence="1">N-acetyltransferase domain-containing protein</fullName>
    </recommendedName>
</protein>
<dbReference type="Gene3D" id="3.40.630.30">
    <property type="match status" value="1"/>
</dbReference>
<dbReference type="EMBL" id="CZKA01000015">
    <property type="protein sequence ID" value="CUR54900.1"/>
    <property type="molecule type" value="Genomic_DNA"/>
</dbReference>
<reference evidence="2" key="1">
    <citation type="submission" date="2015-08" db="EMBL/GenBank/DDBJ databases">
        <authorList>
            <person name="Babu N.S."/>
            <person name="Beckwith C.J."/>
            <person name="Beseler K.G."/>
            <person name="Brison A."/>
            <person name="Carone J.V."/>
            <person name="Caskin T.P."/>
            <person name="Diamond M."/>
            <person name="Durham M.E."/>
            <person name="Foxe J.M."/>
            <person name="Go M."/>
            <person name="Henderson B.A."/>
            <person name="Jones I.B."/>
            <person name="McGettigan J.A."/>
            <person name="Micheletti S.J."/>
            <person name="Nasrallah M.E."/>
            <person name="Ortiz D."/>
            <person name="Piller C.R."/>
            <person name="Privatt S.R."/>
            <person name="Schneider S.L."/>
            <person name="Sharp S."/>
            <person name="Smith T.C."/>
            <person name="Stanton J.D."/>
            <person name="Ullery H.E."/>
            <person name="Wilson R.J."/>
            <person name="Serrano M.G."/>
            <person name="Buck G."/>
            <person name="Lee V."/>
            <person name="Wang Y."/>
            <person name="Carvalho R."/>
            <person name="Voegtly L."/>
            <person name="Shi R."/>
            <person name="Duckworth R."/>
            <person name="Johnson A."/>
            <person name="Loviza R."/>
            <person name="Walstead R."/>
            <person name="Shah Z."/>
            <person name="Kiflezghi M."/>
            <person name="Wade K."/>
            <person name="Ball S.L."/>
            <person name="Bradley K.W."/>
            <person name="Asai D.J."/>
            <person name="Bowman C.A."/>
            <person name="Russell D.A."/>
            <person name="Pope W.H."/>
            <person name="Jacobs-Sera D."/>
            <person name="Hendrix R.W."/>
            <person name="Hatfull G.F."/>
        </authorList>
    </citation>
    <scope>NUCLEOTIDE SEQUENCE</scope>
</reference>
<accession>A0A2P2BYS1</accession>
<dbReference type="InterPro" id="IPR000182">
    <property type="entry name" value="GNAT_dom"/>
</dbReference>
<proteinExistence type="predicted"/>
<organism evidence="2">
    <name type="scientific">metagenome</name>
    <dbReference type="NCBI Taxonomy" id="256318"/>
    <lineage>
        <taxon>unclassified sequences</taxon>
        <taxon>metagenomes</taxon>
    </lineage>
</organism>
<evidence type="ECO:0000259" key="1">
    <source>
        <dbReference type="PROSITE" id="PS51186"/>
    </source>
</evidence>
<evidence type="ECO:0000313" key="2">
    <source>
        <dbReference type="EMBL" id="CUR54900.1"/>
    </source>
</evidence>
<dbReference type="PROSITE" id="PS51186">
    <property type="entry name" value="GNAT"/>
    <property type="match status" value="1"/>
</dbReference>
<dbReference type="Pfam" id="PF00583">
    <property type="entry name" value="Acetyltransf_1"/>
    <property type="match status" value="1"/>
</dbReference>
<name>A0A2P2BYS1_9ZZZZ</name>
<gene>
    <name evidence="2" type="ORF">NOCA2220091</name>
</gene>
<dbReference type="GO" id="GO:0016747">
    <property type="term" value="F:acyltransferase activity, transferring groups other than amino-acyl groups"/>
    <property type="evidence" value="ECO:0007669"/>
    <property type="project" value="InterPro"/>
</dbReference>